<proteinExistence type="predicted"/>
<feature type="signal peptide" evidence="1">
    <location>
        <begin position="1"/>
        <end position="29"/>
    </location>
</feature>
<dbReference type="RefSeq" id="WP_285867264.1">
    <property type="nucleotide sequence ID" value="NZ_JARFYM010000003.1"/>
</dbReference>
<dbReference type="Gene3D" id="1.10.287.470">
    <property type="entry name" value="Helix hairpin bin"/>
    <property type="match status" value="2"/>
</dbReference>
<dbReference type="Gene3D" id="2.40.30.170">
    <property type="match status" value="1"/>
</dbReference>
<dbReference type="Gene3D" id="2.40.50.100">
    <property type="match status" value="2"/>
</dbReference>
<keyword evidence="1" id="KW-0732">Signal</keyword>
<dbReference type="PANTHER" id="PTHR30438:SF2">
    <property type="entry name" value="MEMBRANE PROTEIN"/>
    <property type="match status" value="1"/>
</dbReference>
<reference evidence="3" key="1">
    <citation type="submission" date="2023-06" db="EMBL/GenBank/DDBJ databases">
        <title>Phylogenetic Diversity of Rhizobium strains.</title>
        <authorList>
            <person name="Moura F.T."/>
            <person name="Helene L.C.F."/>
            <person name="Hungria M."/>
        </authorList>
    </citation>
    <scope>NUCLEOTIDE SEQUENCE</scope>
    <source>
        <strain evidence="3">CCGE526</strain>
    </source>
</reference>
<dbReference type="SUPFAM" id="SSF111369">
    <property type="entry name" value="HlyD-like secretion proteins"/>
    <property type="match status" value="3"/>
</dbReference>
<dbReference type="Pfam" id="PF25881">
    <property type="entry name" value="HH_YBHG"/>
    <property type="match status" value="1"/>
</dbReference>
<gene>
    <name evidence="3" type="ORF">PY649_05855</name>
</gene>
<evidence type="ECO:0000256" key="1">
    <source>
        <dbReference type="SAM" id="SignalP"/>
    </source>
</evidence>
<evidence type="ECO:0000313" key="3">
    <source>
        <dbReference type="EMBL" id="MDL2398418.1"/>
    </source>
</evidence>
<dbReference type="EMBL" id="JARFYM010000003">
    <property type="protein sequence ID" value="MDL2398418.1"/>
    <property type="molecule type" value="Genomic_DNA"/>
</dbReference>
<evidence type="ECO:0000259" key="2">
    <source>
        <dbReference type="Pfam" id="PF25881"/>
    </source>
</evidence>
<evidence type="ECO:0000313" key="4">
    <source>
        <dbReference type="Proteomes" id="UP001172645"/>
    </source>
</evidence>
<feature type="domain" description="YbhG-like alpha-helical hairpin" evidence="2">
    <location>
        <begin position="83"/>
        <end position="210"/>
    </location>
</feature>
<protein>
    <submittedName>
        <fullName evidence="3">HlyD family efflux transporter periplasmic adaptor subunit</fullName>
    </submittedName>
</protein>
<dbReference type="Proteomes" id="UP001172645">
    <property type="component" value="Unassembled WGS sequence"/>
</dbReference>
<feature type="chain" id="PRO_5046902629" evidence="1">
    <location>
        <begin position="30"/>
        <end position="330"/>
    </location>
</feature>
<sequence length="330" mass="34434">MKARMFRLPVFCPPLLMASLIAAALGSGAATFSGDSGATGNAAPGMVQRTEIRIAPEVGGRLLSLAARPGQHVKRGDLLATLDSPELAAALGEAKAAAASAKANRDHVYAGVRSEEVAISEQSVKTAEANLLLAQQQNTRAAALFAKGSGSRQVLDDTTAQLQKAQADLDLKRAQLTAASAGPTKEELALADAQVAAAQAAVDQAQIAFDKTHLTAPADATVVIQVAELGEALSPGAPVMTIEPEGEKWFAFTLREDALKDLTIGKTVALKTSNGTIEARVTELRPLGEFATWRAARAVGDHDLNSFWLRLDPTGGDSGLEPGMTVWLPR</sequence>
<comment type="caution">
    <text evidence="3">The sequence shown here is derived from an EMBL/GenBank/DDBJ whole genome shotgun (WGS) entry which is preliminary data.</text>
</comment>
<dbReference type="PANTHER" id="PTHR30438">
    <property type="entry name" value="36 KDA ANTIGEN-RELATED"/>
    <property type="match status" value="1"/>
</dbReference>
<keyword evidence="4" id="KW-1185">Reference proteome</keyword>
<name>A0ABT7JRT3_9HYPH</name>
<accession>A0ABT7JRT3</accession>
<dbReference type="InterPro" id="IPR059052">
    <property type="entry name" value="HH_YbhG-like"/>
</dbReference>
<organism evidence="3 4">
    <name type="scientific">Rhizobium mayense</name>
    <dbReference type="NCBI Taxonomy" id="1312184"/>
    <lineage>
        <taxon>Bacteria</taxon>
        <taxon>Pseudomonadati</taxon>
        <taxon>Pseudomonadota</taxon>
        <taxon>Alphaproteobacteria</taxon>
        <taxon>Hyphomicrobiales</taxon>
        <taxon>Rhizobiaceae</taxon>
        <taxon>Rhizobium/Agrobacterium group</taxon>
        <taxon>Rhizobium</taxon>
    </lineage>
</organism>